<name>A0A6C0UUG1_9EURY</name>
<feature type="compositionally biased region" description="Basic and acidic residues" evidence="1">
    <location>
        <begin position="7"/>
        <end position="34"/>
    </location>
</feature>
<organism evidence="3 4">
    <name type="scientific">Halogeometricum borinquense</name>
    <dbReference type="NCBI Taxonomy" id="60847"/>
    <lineage>
        <taxon>Archaea</taxon>
        <taxon>Methanobacteriati</taxon>
        <taxon>Methanobacteriota</taxon>
        <taxon>Stenosarchaea group</taxon>
        <taxon>Halobacteria</taxon>
        <taxon>Halobacteriales</taxon>
        <taxon>Haloferacaceae</taxon>
        <taxon>Halogeometricum</taxon>
    </lineage>
</organism>
<feature type="compositionally biased region" description="Basic and acidic residues" evidence="1">
    <location>
        <begin position="44"/>
        <end position="61"/>
    </location>
</feature>
<accession>A0A6C0UUG1</accession>
<feature type="region of interest" description="Disordered" evidence="1">
    <location>
        <begin position="1"/>
        <end position="67"/>
    </location>
</feature>
<reference evidence="3 4" key="1">
    <citation type="submission" date="2020-02" db="EMBL/GenBank/DDBJ databases">
        <title>Whole genome sequence of Halogeometricum borinquense strain wsp4.</title>
        <authorList>
            <person name="Verma D.K."/>
            <person name="Gopal K."/>
            <person name="Prasad E.S."/>
        </authorList>
    </citation>
    <scope>NUCLEOTIDE SEQUENCE [LARGE SCALE GENOMIC DNA]</scope>
    <source>
        <strain evidence="4">wsp4</strain>
    </source>
</reference>
<evidence type="ECO:0000259" key="2">
    <source>
        <dbReference type="Pfam" id="PF13699"/>
    </source>
</evidence>
<protein>
    <submittedName>
        <fullName evidence="3">DUF4157 domain-containing protein</fullName>
    </submittedName>
</protein>
<evidence type="ECO:0000313" key="3">
    <source>
        <dbReference type="EMBL" id="QIB76588.1"/>
    </source>
</evidence>
<dbReference type="Proteomes" id="UP000465846">
    <property type="component" value="Chromosome"/>
</dbReference>
<dbReference type="EMBL" id="CP048739">
    <property type="protein sequence ID" value="QIB76588.1"/>
    <property type="molecule type" value="Genomic_DNA"/>
</dbReference>
<dbReference type="Pfam" id="PF13699">
    <property type="entry name" value="eCIS_core"/>
    <property type="match status" value="1"/>
</dbReference>
<proteinExistence type="predicted"/>
<gene>
    <name evidence="3" type="ORF">G3I44_19380</name>
</gene>
<evidence type="ECO:0000313" key="4">
    <source>
        <dbReference type="Proteomes" id="UP000465846"/>
    </source>
</evidence>
<dbReference type="AlphaFoldDB" id="A0A6C0UUG1"/>
<sequence>MTVDTMGKPRDMRAFRERQQGRSAEVPKDIERRNAKSVQRSRGAHHEASKAGDTKVPDSVRDVISSPGQTLETSIQRTMEERMGDNLGDVRIHTGPLAAKACEDINARAFTVGNHIAFNHGEYDLSSAEGQHVLAHELAHVRQQTGGAVSLLPQEGKLEIDPDKRLEREAEETAQRVMKGGKLGVYRMHNSKVHVQRFPNDEDVRETTDGVGAHGIQVPEYENIDLEQLFESFEGNRKKAVEQIRQNDDLWTSLLRTIAMDVIQSSIEANGTNVIEDALDRYHCNIVQHGHDPVRFMTGEEANEWHLELNPNDERPHKPDCIALEFTPASEDRLYKVTKEGRKLGSFLAREETITSEDGREAILDVLGLKEMWSDYDMVSQLSITGEETVSVLSSVVGTMTDDSPEVIEREGEPIERPGGEEQLWLSDFFPMEQFEMVGPLDDFQGGK</sequence>
<evidence type="ECO:0000256" key="1">
    <source>
        <dbReference type="SAM" id="MobiDB-lite"/>
    </source>
</evidence>
<feature type="domain" description="eCIS core" evidence="2">
    <location>
        <begin position="71"/>
        <end position="147"/>
    </location>
</feature>
<dbReference type="InterPro" id="IPR025295">
    <property type="entry name" value="eCIS_core_dom"/>
</dbReference>